<dbReference type="Proteomes" id="UP000576082">
    <property type="component" value="Unassembled WGS sequence"/>
</dbReference>
<keyword evidence="3" id="KW-1185">Reference proteome</keyword>
<organism evidence="2 3">
    <name type="scientific">Flammeovirga aprica JL-4</name>
    <dbReference type="NCBI Taxonomy" id="694437"/>
    <lineage>
        <taxon>Bacteria</taxon>
        <taxon>Pseudomonadati</taxon>
        <taxon>Bacteroidota</taxon>
        <taxon>Cytophagia</taxon>
        <taxon>Cytophagales</taxon>
        <taxon>Flammeovirgaceae</taxon>
        <taxon>Flammeovirga</taxon>
    </lineage>
</organism>
<evidence type="ECO:0000256" key="1">
    <source>
        <dbReference type="SAM" id="Phobius"/>
    </source>
</evidence>
<proteinExistence type="predicted"/>
<keyword evidence="1" id="KW-1133">Transmembrane helix</keyword>
<name>A0A7X9NYZ7_9BACT</name>
<comment type="caution">
    <text evidence="2">The sequence shown here is derived from an EMBL/GenBank/DDBJ whole genome shotgun (WGS) entry which is preliminary data.</text>
</comment>
<keyword evidence="1" id="KW-0812">Transmembrane</keyword>
<sequence>MRRPIIEIMGLWEDISFYDPLIKLLGLFIFMDAVVGMLHCNVRRTKSNTVFHTPQLKLWVGDTATWSRLKS</sequence>
<dbReference type="RefSeq" id="WP_169654256.1">
    <property type="nucleotide sequence ID" value="NZ_JABANE010000002.1"/>
</dbReference>
<reference evidence="2 3" key="1">
    <citation type="submission" date="2020-04" db="EMBL/GenBank/DDBJ databases">
        <title>Flammeovirga sp. SR4, a novel species isolated from seawater.</title>
        <authorList>
            <person name="Wang X."/>
        </authorList>
    </citation>
    <scope>NUCLEOTIDE SEQUENCE [LARGE SCALE GENOMIC DNA]</scope>
    <source>
        <strain evidence="2 3">ATCC 23126</strain>
    </source>
</reference>
<gene>
    <name evidence="2" type="ORF">HHU12_00880</name>
</gene>
<evidence type="ECO:0000313" key="2">
    <source>
        <dbReference type="EMBL" id="NME66504.1"/>
    </source>
</evidence>
<keyword evidence="1" id="KW-0472">Membrane</keyword>
<protein>
    <submittedName>
        <fullName evidence="2">Uncharacterized protein</fullName>
    </submittedName>
</protein>
<dbReference type="EMBL" id="JABANE010000002">
    <property type="protein sequence ID" value="NME66504.1"/>
    <property type="molecule type" value="Genomic_DNA"/>
</dbReference>
<accession>A0A7X9NYZ7</accession>
<evidence type="ECO:0000313" key="3">
    <source>
        <dbReference type="Proteomes" id="UP000576082"/>
    </source>
</evidence>
<dbReference type="AlphaFoldDB" id="A0A7X9NYZ7"/>
<feature type="transmembrane region" description="Helical" evidence="1">
    <location>
        <begin position="20"/>
        <end position="38"/>
    </location>
</feature>